<keyword evidence="3" id="KW-1185">Reference proteome</keyword>
<dbReference type="AlphaFoldDB" id="A0A7Y9YI50"/>
<dbReference type="Proteomes" id="UP000537326">
    <property type="component" value="Unassembled WGS sequence"/>
</dbReference>
<evidence type="ECO:0000313" key="3">
    <source>
        <dbReference type="Proteomes" id="UP000537326"/>
    </source>
</evidence>
<name>A0A7Y9YI50_9ACTN</name>
<dbReference type="RefSeq" id="WP_246289822.1">
    <property type="nucleotide sequence ID" value="NZ_BAAAPP010000017.1"/>
</dbReference>
<evidence type="ECO:0000256" key="1">
    <source>
        <dbReference type="SAM" id="MobiDB-lite"/>
    </source>
</evidence>
<protein>
    <submittedName>
        <fullName evidence="2">Uncharacterized protein</fullName>
    </submittedName>
</protein>
<feature type="region of interest" description="Disordered" evidence="1">
    <location>
        <begin position="345"/>
        <end position="389"/>
    </location>
</feature>
<organism evidence="2 3">
    <name type="scientific">Nocardioides marinus</name>
    <dbReference type="NCBI Taxonomy" id="374514"/>
    <lineage>
        <taxon>Bacteria</taxon>
        <taxon>Bacillati</taxon>
        <taxon>Actinomycetota</taxon>
        <taxon>Actinomycetes</taxon>
        <taxon>Propionibacteriales</taxon>
        <taxon>Nocardioidaceae</taxon>
        <taxon>Nocardioides</taxon>
    </lineage>
</organism>
<accession>A0A7Y9YI50</accession>
<evidence type="ECO:0000313" key="2">
    <source>
        <dbReference type="EMBL" id="NYI11682.1"/>
    </source>
</evidence>
<comment type="caution">
    <text evidence="2">The sequence shown here is derived from an EMBL/GenBank/DDBJ whole genome shotgun (WGS) entry which is preliminary data.</text>
</comment>
<sequence length="465" mass="49165">MLRARPGRSSVTALPRPAPYAAVRAELVDSAPLTLTLTGRGLLLRAVYDGEHCRLELDGMTGPVVLRSRRAGRVEAAASLALCLTGTHVSVLTQDHPGGPWTGRARTDLAGTHPAAARLVRTAAWLEDLQVGHDGRALSLVAGGFGQLGLRDLRLVTHADGRPYDDGTGLLRFLATSAGPGPFGSGHTSVWALDPSALDQSTRDHSARDHDGEALVHTADLYVRRLDSRGVQGDHAGHLLRDDDAWLLATSTWGDFDPDRDDAAVAVTLAATGADLLTGVHVVAAEPLPLPVDGPSVGVWDPHLLRTDDGWLVGYVSASRFFRFHPVLAEGPDLDTLRLRAADPGRRASEGTTLLALPPAAPDEDPRGGGEPGDAAGSPRTTVLVSDGRDGPRGLRGQWAVLDLDLRPRGVLAAAYPSNIPWPTLVPHGDDWLLVTFDDTRHGGRVCGYGTHGDVVVMRGSRPAS</sequence>
<proteinExistence type="predicted"/>
<dbReference type="EMBL" id="JACBZI010000001">
    <property type="protein sequence ID" value="NYI11682.1"/>
    <property type="molecule type" value="Genomic_DNA"/>
</dbReference>
<reference evidence="2 3" key="1">
    <citation type="submission" date="2020-07" db="EMBL/GenBank/DDBJ databases">
        <title>Sequencing the genomes of 1000 actinobacteria strains.</title>
        <authorList>
            <person name="Klenk H.-P."/>
        </authorList>
    </citation>
    <scope>NUCLEOTIDE SEQUENCE [LARGE SCALE GENOMIC DNA]</scope>
    <source>
        <strain evidence="2 3">DSM 18248</strain>
    </source>
</reference>
<gene>
    <name evidence="2" type="ORF">BKA05_003197</name>
</gene>